<comment type="similarity">
    <text evidence="7">Belongs to the chloroperoxidase family.</text>
</comment>
<evidence type="ECO:0000256" key="3">
    <source>
        <dbReference type="ARBA" id="ARBA00022617"/>
    </source>
</evidence>
<protein>
    <recommendedName>
        <fullName evidence="8">Heme haloperoxidase family profile domain-containing protein</fullName>
    </recommendedName>
</protein>
<accession>A0A370TJ67</accession>
<reference evidence="9 10" key="1">
    <citation type="journal article" date="2018" name="IMA Fungus">
        <title>IMA Genome-F 9: Draft genome sequence of Annulohypoxylon stygium, Aspergillus mulundensis, Berkeleyomyces basicola (syn. Thielaviopsis basicola), Ceratocystis smalleyi, two Cercospora beticola strains, Coleophoma cylindrospora, Fusarium fracticaudum, Phialophora cf. hyalina, and Morchella septimelata.</title>
        <authorList>
            <person name="Wingfield B.D."/>
            <person name="Bills G.F."/>
            <person name="Dong Y."/>
            <person name="Huang W."/>
            <person name="Nel W.J."/>
            <person name="Swalarsk-Parry B.S."/>
            <person name="Vaghefi N."/>
            <person name="Wilken P.M."/>
            <person name="An Z."/>
            <person name="de Beer Z.W."/>
            <person name="De Vos L."/>
            <person name="Chen L."/>
            <person name="Duong T.A."/>
            <person name="Gao Y."/>
            <person name="Hammerbacher A."/>
            <person name="Kikkert J.R."/>
            <person name="Li Y."/>
            <person name="Li H."/>
            <person name="Li K."/>
            <person name="Li Q."/>
            <person name="Liu X."/>
            <person name="Ma X."/>
            <person name="Naidoo K."/>
            <person name="Pethybridge S.J."/>
            <person name="Sun J."/>
            <person name="Steenkamp E.T."/>
            <person name="van der Nest M.A."/>
            <person name="van Wyk S."/>
            <person name="Wingfield M.J."/>
            <person name="Xiong C."/>
            <person name="Yue Q."/>
            <person name="Zhang X."/>
        </authorList>
    </citation>
    <scope>NUCLEOTIDE SEQUENCE [LARGE SCALE GENOMIC DNA]</scope>
    <source>
        <strain evidence="9 10">BP 5553</strain>
    </source>
</reference>
<dbReference type="OrthoDB" id="407298at2759"/>
<evidence type="ECO:0000256" key="1">
    <source>
        <dbReference type="ARBA" id="ARBA00001970"/>
    </source>
</evidence>
<dbReference type="EMBL" id="NPIC01000006">
    <property type="protein sequence ID" value="RDL35396.1"/>
    <property type="molecule type" value="Genomic_DNA"/>
</dbReference>
<dbReference type="PROSITE" id="PS51405">
    <property type="entry name" value="HEME_HALOPEROXIDASE"/>
    <property type="match status" value="1"/>
</dbReference>
<evidence type="ECO:0000259" key="8">
    <source>
        <dbReference type="PROSITE" id="PS51405"/>
    </source>
</evidence>
<dbReference type="GO" id="GO:0046872">
    <property type="term" value="F:metal ion binding"/>
    <property type="evidence" value="ECO:0007669"/>
    <property type="project" value="UniProtKB-KW"/>
</dbReference>
<dbReference type="InterPro" id="IPR036851">
    <property type="entry name" value="Chloroperoxidase-like_sf"/>
</dbReference>
<evidence type="ECO:0000256" key="4">
    <source>
        <dbReference type="ARBA" id="ARBA00022723"/>
    </source>
</evidence>
<feature type="domain" description="Heme haloperoxidase family profile" evidence="8">
    <location>
        <begin position="1"/>
        <end position="174"/>
    </location>
</feature>
<dbReference type="AlphaFoldDB" id="A0A370TJ67"/>
<evidence type="ECO:0000313" key="10">
    <source>
        <dbReference type="Proteomes" id="UP000254866"/>
    </source>
</evidence>
<dbReference type="PANTHER" id="PTHR33577:SF7">
    <property type="entry name" value="HEME HALOPEROXIDASE FAMILY PROFILE DOMAIN-CONTAINING PROTEIN"/>
    <property type="match status" value="1"/>
</dbReference>
<dbReference type="Proteomes" id="UP000254866">
    <property type="component" value="Unassembled WGS sequence"/>
</dbReference>
<gene>
    <name evidence="9" type="ORF">BP5553_07327</name>
</gene>
<dbReference type="RefSeq" id="XP_031868219.1">
    <property type="nucleotide sequence ID" value="XM_032015950.1"/>
</dbReference>
<evidence type="ECO:0000256" key="6">
    <source>
        <dbReference type="ARBA" id="ARBA00023004"/>
    </source>
</evidence>
<organism evidence="9 10">
    <name type="scientific">Venustampulla echinocandica</name>
    <dbReference type="NCBI Taxonomy" id="2656787"/>
    <lineage>
        <taxon>Eukaryota</taxon>
        <taxon>Fungi</taxon>
        <taxon>Dikarya</taxon>
        <taxon>Ascomycota</taxon>
        <taxon>Pezizomycotina</taxon>
        <taxon>Leotiomycetes</taxon>
        <taxon>Helotiales</taxon>
        <taxon>Pleuroascaceae</taxon>
        <taxon>Venustampulla</taxon>
    </lineage>
</organism>
<keyword evidence="6" id="KW-0408">Iron</keyword>
<keyword evidence="10" id="KW-1185">Reference proteome</keyword>
<comment type="cofactor">
    <cofactor evidence="1">
        <name>heme b</name>
        <dbReference type="ChEBI" id="CHEBI:60344"/>
    </cofactor>
</comment>
<keyword evidence="2" id="KW-0575">Peroxidase</keyword>
<dbReference type="GeneID" id="43600176"/>
<dbReference type="PANTHER" id="PTHR33577">
    <property type="entry name" value="STERIGMATOCYSTIN BIOSYNTHESIS PEROXIDASE STCC-RELATED"/>
    <property type="match status" value="1"/>
</dbReference>
<dbReference type="STRING" id="2656787.A0A370TJ67"/>
<evidence type="ECO:0000256" key="5">
    <source>
        <dbReference type="ARBA" id="ARBA00023002"/>
    </source>
</evidence>
<evidence type="ECO:0000313" key="9">
    <source>
        <dbReference type="EMBL" id="RDL35396.1"/>
    </source>
</evidence>
<evidence type="ECO:0000256" key="2">
    <source>
        <dbReference type="ARBA" id="ARBA00022559"/>
    </source>
</evidence>
<dbReference type="Gene3D" id="1.10.489.10">
    <property type="entry name" value="Chloroperoxidase-like"/>
    <property type="match status" value="1"/>
</dbReference>
<keyword evidence="3" id="KW-0349">Heme</keyword>
<sequence>MAITWTLNNVVHALTTVLNLNESIATIMWQQAIIANPEPNATFFTLQASTTSLDQLKVHNLLEHDSSLSRSDAFFGNNHVVNQTIFDTSKAYFTDETMTATNSGYTFTKTNKAFSLGEMAALILMFGDLPTATVNRTIVEFFFENERLPSSLGWTKQANSITPEDVTRMSQIVSNVTSLITAHHR</sequence>
<name>A0A370TJ67_9HELO</name>
<dbReference type="SUPFAM" id="SSF47571">
    <property type="entry name" value="Cloroperoxidase"/>
    <property type="match status" value="1"/>
</dbReference>
<dbReference type="InterPro" id="IPR000028">
    <property type="entry name" value="Chloroperoxidase"/>
</dbReference>
<keyword evidence="4" id="KW-0479">Metal-binding</keyword>
<dbReference type="GO" id="GO:0004601">
    <property type="term" value="F:peroxidase activity"/>
    <property type="evidence" value="ECO:0007669"/>
    <property type="project" value="UniProtKB-KW"/>
</dbReference>
<comment type="caution">
    <text evidence="9">The sequence shown here is derived from an EMBL/GenBank/DDBJ whole genome shotgun (WGS) entry which is preliminary data.</text>
</comment>
<dbReference type="Pfam" id="PF01328">
    <property type="entry name" value="Peroxidase_2"/>
    <property type="match status" value="1"/>
</dbReference>
<proteinExistence type="inferred from homology"/>
<evidence type="ECO:0000256" key="7">
    <source>
        <dbReference type="ARBA" id="ARBA00025795"/>
    </source>
</evidence>
<keyword evidence="5" id="KW-0560">Oxidoreductase</keyword>